<feature type="compositionally biased region" description="Basic and acidic residues" evidence="1">
    <location>
        <begin position="37"/>
        <end position="54"/>
    </location>
</feature>
<proteinExistence type="predicted"/>
<feature type="domain" description="Lysine-specific demethylase-like" evidence="2">
    <location>
        <begin position="75"/>
        <end position="178"/>
    </location>
</feature>
<evidence type="ECO:0000256" key="1">
    <source>
        <dbReference type="SAM" id="MobiDB-lite"/>
    </source>
</evidence>
<evidence type="ECO:0000259" key="2">
    <source>
        <dbReference type="Pfam" id="PF08429"/>
    </source>
</evidence>
<reference evidence="3" key="1">
    <citation type="submission" date="2021-01" db="EMBL/GenBank/DDBJ databases">
        <authorList>
            <person name="Corre E."/>
            <person name="Pelletier E."/>
            <person name="Niang G."/>
            <person name="Scheremetjew M."/>
            <person name="Finn R."/>
            <person name="Kale V."/>
            <person name="Holt S."/>
            <person name="Cochrane G."/>
            <person name="Meng A."/>
            <person name="Brown T."/>
            <person name="Cohen L."/>
        </authorList>
    </citation>
    <scope>NUCLEOTIDE SEQUENCE</scope>
    <source>
        <strain evidence="3">FSP1.4</strain>
    </source>
</reference>
<dbReference type="Pfam" id="PF08429">
    <property type="entry name" value="PLU-1"/>
    <property type="match status" value="1"/>
</dbReference>
<feature type="compositionally biased region" description="Polar residues" evidence="1">
    <location>
        <begin position="261"/>
        <end position="270"/>
    </location>
</feature>
<protein>
    <recommendedName>
        <fullName evidence="2">Lysine-specific demethylase-like domain-containing protein</fullName>
    </recommendedName>
</protein>
<feature type="region of interest" description="Disordered" evidence="1">
    <location>
        <begin position="30"/>
        <end position="59"/>
    </location>
</feature>
<dbReference type="EMBL" id="HBII01011802">
    <property type="protein sequence ID" value="CAE0346146.1"/>
    <property type="molecule type" value="Transcribed_RNA"/>
</dbReference>
<feature type="compositionally biased region" description="Basic and acidic residues" evidence="1">
    <location>
        <begin position="242"/>
        <end position="258"/>
    </location>
</feature>
<accession>A0A7S3J557</accession>
<organism evidence="3">
    <name type="scientific">Euplotes harpa</name>
    <dbReference type="NCBI Taxonomy" id="151035"/>
    <lineage>
        <taxon>Eukaryota</taxon>
        <taxon>Sar</taxon>
        <taxon>Alveolata</taxon>
        <taxon>Ciliophora</taxon>
        <taxon>Intramacronucleata</taxon>
        <taxon>Spirotrichea</taxon>
        <taxon>Hypotrichia</taxon>
        <taxon>Euplotida</taxon>
        <taxon>Euplotidae</taxon>
        <taxon>Euplotes</taxon>
    </lineage>
</organism>
<gene>
    <name evidence="3" type="ORF">EHAR0213_LOCUS5055</name>
    <name evidence="4" type="ORF">EHAR0213_LOCUS5056</name>
</gene>
<sequence>MIDLLKFEAKVNEYKSKVLALFDLIEENNSEEDSEMAESHKSQSESNMKSKTESQRQSAETNWNKRVFYKNKELIENTELDTVKQCIEEGSRFRLNLVVIDILNREVKAVEKWVQTAKSILDEKVNQDFNFDSVEELYKEGLEFNIRSSSISTVLDALKPIVSWKEEADKFIERQSTKVKPKGKKKGESLHSNKMHEIMMQLPTFFEETSNSKDAEFEFEVRNTSELVKAHDEEMPDVNAALKDREEAGESSSTRKAEPAGSTSQEQSFAQPECSMKIFELK</sequence>
<dbReference type="InterPro" id="IPR013637">
    <property type="entry name" value="Lys_sp_deMease-like_dom"/>
</dbReference>
<evidence type="ECO:0000313" key="4">
    <source>
        <dbReference type="EMBL" id="CAE0346146.1"/>
    </source>
</evidence>
<feature type="region of interest" description="Disordered" evidence="1">
    <location>
        <begin position="231"/>
        <end position="282"/>
    </location>
</feature>
<dbReference type="EMBL" id="HBII01011801">
    <property type="protein sequence ID" value="CAE0346145.1"/>
    <property type="molecule type" value="Transcribed_RNA"/>
</dbReference>
<dbReference type="AlphaFoldDB" id="A0A7S3J557"/>
<evidence type="ECO:0000313" key="3">
    <source>
        <dbReference type="EMBL" id="CAE0346145.1"/>
    </source>
</evidence>
<name>A0A7S3J557_9SPIT</name>